<dbReference type="InterPro" id="IPR001357">
    <property type="entry name" value="BRCT_dom"/>
</dbReference>
<dbReference type="PROSITE" id="PS50172">
    <property type="entry name" value="BRCT"/>
    <property type="match status" value="1"/>
</dbReference>
<feature type="region of interest" description="Disordered" evidence="2">
    <location>
        <begin position="731"/>
        <end position="751"/>
    </location>
</feature>
<dbReference type="PANTHER" id="PTHR47766:SF1">
    <property type="entry name" value="PROTEIN EFR3"/>
    <property type="match status" value="1"/>
</dbReference>
<evidence type="ECO:0000313" key="4">
    <source>
        <dbReference type="EMBL" id="TFY67719.1"/>
    </source>
</evidence>
<dbReference type="Gene3D" id="3.40.50.10190">
    <property type="entry name" value="BRCT domain"/>
    <property type="match status" value="1"/>
</dbReference>
<dbReference type="GO" id="GO:0072659">
    <property type="term" value="P:protein localization to plasma membrane"/>
    <property type="evidence" value="ECO:0007669"/>
    <property type="project" value="InterPro"/>
</dbReference>
<comment type="caution">
    <text evidence="4">The sequence shown here is derived from an EMBL/GenBank/DDBJ whole genome shotgun (WGS) entry which is preliminary data.</text>
</comment>
<reference evidence="4 5" key="1">
    <citation type="submission" date="2019-02" db="EMBL/GenBank/DDBJ databases">
        <title>Genome sequencing of the rare red list fungi Dentipellis fragilis.</title>
        <authorList>
            <person name="Buettner E."/>
            <person name="Kellner H."/>
        </authorList>
    </citation>
    <scope>NUCLEOTIDE SEQUENCE [LARGE SCALE GENOMIC DNA]</scope>
    <source>
        <strain evidence="4 5">DSM 105465</strain>
    </source>
</reference>
<dbReference type="InterPro" id="IPR036420">
    <property type="entry name" value="BRCT_dom_sf"/>
</dbReference>
<organism evidence="4 5">
    <name type="scientific">Dentipellis fragilis</name>
    <dbReference type="NCBI Taxonomy" id="205917"/>
    <lineage>
        <taxon>Eukaryota</taxon>
        <taxon>Fungi</taxon>
        <taxon>Dikarya</taxon>
        <taxon>Basidiomycota</taxon>
        <taxon>Agaricomycotina</taxon>
        <taxon>Agaricomycetes</taxon>
        <taxon>Russulales</taxon>
        <taxon>Hericiaceae</taxon>
        <taxon>Dentipellis</taxon>
    </lineage>
</organism>
<protein>
    <recommendedName>
        <fullName evidence="3">BRCT domain-containing protein</fullName>
    </recommendedName>
</protein>
<dbReference type="SUPFAM" id="SSF48371">
    <property type="entry name" value="ARM repeat"/>
    <property type="match status" value="1"/>
</dbReference>
<keyword evidence="5" id="KW-1185">Reference proteome</keyword>
<dbReference type="Pfam" id="PF16589">
    <property type="entry name" value="BRCT_2"/>
    <property type="match status" value="1"/>
</dbReference>
<dbReference type="PANTHER" id="PTHR47766">
    <property type="entry name" value="PROTEIN EFR3"/>
    <property type="match status" value="1"/>
</dbReference>
<dbReference type="InterPro" id="IPR049150">
    <property type="entry name" value="EFR3_HEAT-like_rpt"/>
</dbReference>
<dbReference type="OrthoDB" id="274691at2759"/>
<dbReference type="EMBL" id="SEOQ01000183">
    <property type="protein sequence ID" value="TFY67719.1"/>
    <property type="molecule type" value="Genomic_DNA"/>
</dbReference>
<dbReference type="InterPro" id="IPR039786">
    <property type="entry name" value="EFR3"/>
</dbReference>
<feature type="domain" description="BRCT" evidence="3">
    <location>
        <begin position="135"/>
        <end position="228"/>
    </location>
</feature>
<accession>A0A4Y9Z2W6</accession>
<feature type="region of interest" description="Disordered" evidence="2">
    <location>
        <begin position="873"/>
        <end position="917"/>
    </location>
</feature>
<sequence>MDKFITITKPKRKSPDVVNFNGKITTDLLSSRDAPYTATDPGESEFEDSTNMMGNKTKSKPESNRFEEIPSKTLTRHLLNTLADESNPITHSESGLRAYHVSSTVTGHQRGERRGNRRTYLESRQKKLVEQTTSRDRKILQNVRVYINGYLRDTTDIEMKRHVVEAGGRVMQTAAGATHILTSQQLNGGKTQKLLTSRTPSKVSVVRPEWVLDSIQAGRRLPERLYHVIRDESIKTAAVLPTFFHRRGHSFHPMHLPFTPNHVQLITACYPPSAALLTAGPDYRPNSQELSRLTYYAANRPGKIQKLGSELEKRMKGESRKAQAGNSRYRASLLISLSIMRALATECRRDISLLTASLMASIENTLAYLPTDLEVSAKVATLFTAWTTFTDGRLIGVDSQVTKDYMSILDRFAQMSVVDSKSSDHEFRNRTRLVGLAALTGVVTSEALYSSTSFRSQVKKIVPALIMNIHDVEISVLENETAALKVKNTSPYMAEFRTRPTVERRAASIHLHKDGENGPSSIDIAHANLRALSSLLDHSNGSQVSLVVQAALDSLDDWKGWEQVNHCCWFARRATDWAQYQYRYAVPTRLVERLQEDQDVSVARPLHSALAAMITAVFTSPTPVVNLSTSDIISNLITFILRRAAIDPDDSLLPALTKCIASLGTHVYYSDQIHDLASELISRLLSVEANGVPGKDRDSSDRSRVQAVRCLLVGLVGLIKAPEKHYILNEAERHSSEDPSKNGAVTSTFIPSVDPQKPVRVSIEHADEHTHPSNRTKLAPEIWQDTLHVLCDESYAVRTEYVTALLFYLREEIPKRGEYTDYDGVRRLRPLAEGPVQQANNMIAMLYGDASTRFLHALHVYLYISMTARRLGTPSVTPSPARSAADNDLVDASANRPSSATENRDSPTHSHHARRSISIPVRLRKQSMVQQMIDQLPTDLTSSAATVSDYSNALSILTTLHENLPVRGLLTGVPFLLHLDAVLQSQSESTDLTHRVVIVQEVLVKTWLCIGNIWDCADIVKMAEQALSEIPCGSYLPKSPNREPGVFTAPDEPTLIPGESSQLSRVAIDREQLLRSLVSNQNVLDATGMDEQALYRRLTSDWTAESALNDATEPQSCYDALRGDGPSPRLKLTPALMHVENMSLQSLTRSTRGVGVTDLRDALEGRSSMSNPALVNKAPSISTLDHVSTSYGDSSSNRLAPSRSRPEKPKITSTPSEVREVLNRLRIGKQNGTGNLLKASFPVLQKPEIRSDTLNPPYKS</sequence>
<comment type="similarity">
    <text evidence="1">Belongs to the EFR3 family.</text>
</comment>
<name>A0A4Y9Z2W6_9AGAM</name>
<dbReference type="Pfam" id="PF21072">
    <property type="entry name" value="EFR3"/>
    <property type="match status" value="1"/>
</dbReference>
<evidence type="ECO:0000259" key="3">
    <source>
        <dbReference type="PROSITE" id="PS50172"/>
    </source>
</evidence>
<feature type="compositionally biased region" description="Polar residues" evidence="2">
    <location>
        <begin position="1186"/>
        <end position="1199"/>
    </location>
</feature>
<dbReference type="InterPro" id="IPR016024">
    <property type="entry name" value="ARM-type_fold"/>
</dbReference>
<evidence type="ECO:0000313" key="5">
    <source>
        <dbReference type="Proteomes" id="UP000298327"/>
    </source>
</evidence>
<gene>
    <name evidence="4" type="ORF">EVG20_g3844</name>
</gene>
<dbReference type="Proteomes" id="UP000298327">
    <property type="component" value="Unassembled WGS sequence"/>
</dbReference>
<dbReference type="STRING" id="205917.A0A4Y9Z2W6"/>
<feature type="compositionally biased region" description="Basic and acidic residues" evidence="2">
    <location>
        <begin position="731"/>
        <end position="740"/>
    </location>
</feature>
<feature type="region of interest" description="Disordered" evidence="2">
    <location>
        <begin position="30"/>
        <end position="65"/>
    </location>
</feature>
<evidence type="ECO:0000256" key="1">
    <source>
        <dbReference type="ARBA" id="ARBA00010216"/>
    </source>
</evidence>
<proteinExistence type="inferred from homology"/>
<evidence type="ECO:0000256" key="2">
    <source>
        <dbReference type="SAM" id="MobiDB-lite"/>
    </source>
</evidence>
<dbReference type="SUPFAM" id="SSF52113">
    <property type="entry name" value="BRCT domain"/>
    <property type="match status" value="1"/>
</dbReference>
<dbReference type="SMART" id="SM00292">
    <property type="entry name" value="BRCT"/>
    <property type="match status" value="1"/>
</dbReference>
<dbReference type="AlphaFoldDB" id="A0A4Y9Z2W6"/>
<feature type="region of interest" description="Disordered" evidence="2">
    <location>
        <begin position="1186"/>
        <end position="1217"/>
    </location>
</feature>